<dbReference type="AlphaFoldDB" id="A0ABD3UCK3"/>
<evidence type="ECO:0000256" key="2">
    <source>
        <dbReference type="ARBA" id="ARBA00023157"/>
    </source>
</evidence>
<feature type="domain" description="VWFD" evidence="3">
    <location>
        <begin position="324"/>
        <end position="526"/>
    </location>
</feature>
<dbReference type="Gene3D" id="2.60.120.260">
    <property type="entry name" value="Galactose-binding domain-like"/>
    <property type="match status" value="1"/>
</dbReference>
<evidence type="ECO:0000313" key="5">
    <source>
        <dbReference type="Proteomes" id="UP001634394"/>
    </source>
</evidence>
<gene>
    <name evidence="4" type="ORF">ACJMK2_018161</name>
</gene>
<dbReference type="InterPro" id="IPR001846">
    <property type="entry name" value="VWF_type-D"/>
</dbReference>
<evidence type="ECO:0000259" key="3">
    <source>
        <dbReference type="PROSITE" id="PS51233"/>
    </source>
</evidence>
<dbReference type="InterPro" id="IPR057774">
    <property type="entry name" value="D8C_UMOD/GP2/OIT3-like"/>
</dbReference>
<name>A0ABD3UCK3_SINWO</name>
<dbReference type="Pfam" id="PF00094">
    <property type="entry name" value="VWD"/>
    <property type="match status" value="1"/>
</dbReference>
<sequence length="854" mass="93878">MELTNVATLDVSENYGMMPDKCIDRYHCGTHDPVWFKGKHPTKQGEETTGMACANTGFGANCCGYEIGTIRVLHCGAFFVYNLLRIQGCSFAYCAGKGDPCPYGTSSPTGYMPGCVASFPMMAGKPTLLGPSKSGFCPNGSKYTDFYFTCNVNYTNSSDGNVGFEITWLIDGYETSKTNITRLERSANIYTYQLQGQMGHEFEPGRLDLDEKTRTSTEVKVVSTVPIPCLDCTTSDEECSKHIPIQGSNVMGEECIIDLRYSDWDDNKHSAIKSTTVIADKDVFNLNKTAYLVPVFYFSAGVNRMLQTNVPQRLPINVHNNPAPVCTCFGDPHILTFDRYNAGMGKNGWSDVGYYDMLKNGMFTLVQTKPVAPNIPPDFQVEIQTHTCGRASCVCGVIAREGTDVVSINICEHGIDGPRVDERILSPNQFSKVTIIQEKDNSYIIYFPSGRMVKAHKDQNNIGCVDVQMRPDDAGNVEGLCGEFNGHPEVLGYDKNNNPTRLNGYINITDQVLDRSLALSQNQPTRSLYTYTQYTKDLAFVPIQGTWPTVGGLYEADAKRICRDEINKYDALRRCQSEAKVNFAGIIDMCVEDIKIIGDVAMVNTAVQTAMSMCVEVVVKNPTVFVPGDPMTLNILLDRPCVGNCSGNGICTQGKCSCKSGFDGNDCSVDITKPPVIRQIVSGDQCDLKLGRCPKLYMSVSNFYHTTESRCYLHEKTFSNGHFVETGYGFHATAEQVTSKDISCLLPNQTDVQGKSIVAYAVSVTSDGTLYSPSTTIVIYNSTCMTCDANSNCAIKPQTCMIDGNCLVANTVKPDDRSYRCVPQVNNTAWTKEGKATGNTTFIVVIIFTRPSLI</sequence>
<dbReference type="InterPro" id="IPR058727">
    <property type="entry name" value="Helical_Vwde"/>
</dbReference>
<dbReference type="Pfam" id="PF23283">
    <property type="entry name" value="D8C_UMOD"/>
    <property type="match status" value="1"/>
</dbReference>
<dbReference type="EMBL" id="JBJQND010000016">
    <property type="protein sequence ID" value="KAL3847239.1"/>
    <property type="molecule type" value="Genomic_DNA"/>
</dbReference>
<reference evidence="4 5" key="1">
    <citation type="submission" date="2024-11" db="EMBL/GenBank/DDBJ databases">
        <title>Chromosome-level genome assembly of the freshwater bivalve Anodonta woodiana.</title>
        <authorList>
            <person name="Chen X."/>
        </authorList>
    </citation>
    <scope>NUCLEOTIDE SEQUENCE [LARGE SCALE GENOMIC DNA]</scope>
    <source>
        <strain evidence="4">MN2024</strain>
        <tissue evidence="4">Gills</tissue>
    </source>
</reference>
<dbReference type="PROSITE" id="PS01186">
    <property type="entry name" value="EGF_2"/>
    <property type="match status" value="1"/>
</dbReference>
<dbReference type="Proteomes" id="UP001634394">
    <property type="component" value="Unassembled WGS sequence"/>
</dbReference>
<comment type="caution">
    <text evidence="4">The sequence shown here is derived from an EMBL/GenBank/DDBJ whole genome shotgun (WGS) entry which is preliminary data.</text>
</comment>
<evidence type="ECO:0000313" key="4">
    <source>
        <dbReference type="EMBL" id="KAL3847239.1"/>
    </source>
</evidence>
<keyword evidence="5" id="KW-1185">Reference proteome</keyword>
<organism evidence="4 5">
    <name type="scientific">Sinanodonta woodiana</name>
    <name type="common">Chinese pond mussel</name>
    <name type="synonym">Anodonta woodiana</name>
    <dbReference type="NCBI Taxonomy" id="1069815"/>
    <lineage>
        <taxon>Eukaryota</taxon>
        <taxon>Metazoa</taxon>
        <taxon>Spiralia</taxon>
        <taxon>Lophotrochozoa</taxon>
        <taxon>Mollusca</taxon>
        <taxon>Bivalvia</taxon>
        <taxon>Autobranchia</taxon>
        <taxon>Heteroconchia</taxon>
        <taxon>Palaeoheterodonta</taxon>
        <taxon>Unionida</taxon>
        <taxon>Unionoidea</taxon>
        <taxon>Unionidae</taxon>
        <taxon>Unioninae</taxon>
        <taxon>Sinanodonta</taxon>
    </lineage>
</organism>
<dbReference type="InterPro" id="IPR000742">
    <property type="entry name" value="EGF"/>
</dbReference>
<keyword evidence="1" id="KW-0732">Signal</keyword>
<dbReference type="PROSITE" id="PS51233">
    <property type="entry name" value="VWFD"/>
    <property type="match status" value="1"/>
</dbReference>
<dbReference type="Pfam" id="PF23106">
    <property type="entry name" value="EGF_Teneurin"/>
    <property type="match status" value="1"/>
</dbReference>
<accession>A0ABD3UCK3</accession>
<evidence type="ECO:0000256" key="1">
    <source>
        <dbReference type="ARBA" id="ARBA00022729"/>
    </source>
</evidence>
<dbReference type="Pfam" id="PF26129">
    <property type="entry name" value="Vwde"/>
    <property type="match status" value="1"/>
</dbReference>
<proteinExistence type="predicted"/>
<dbReference type="PROSITE" id="PS00022">
    <property type="entry name" value="EGF_1"/>
    <property type="match status" value="1"/>
</dbReference>
<keyword evidence="2" id="KW-1015">Disulfide bond</keyword>
<protein>
    <recommendedName>
        <fullName evidence="3">VWFD domain-containing protein</fullName>
    </recommendedName>
</protein>